<dbReference type="InterPro" id="IPR014757">
    <property type="entry name" value="Tscrpt_reg_IclR_C"/>
</dbReference>
<gene>
    <name evidence="6" type="ORF">F0U44_05940</name>
</gene>
<dbReference type="SUPFAM" id="SSF46785">
    <property type="entry name" value="Winged helix' DNA-binding domain"/>
    <property type="match status" value="1"/>
</dbReference>
<evidence type="ECO:0000256" key="3">
    <source>
        <dbReference type="ARBA" id="ARBA00023163"/>
    </source>
</evidence>
<feature type="domain" description="IclR-ED" evidence="5">
    <location>
        <begin position="76"/>
        <end position="258"/>
    </location>
</feature>
<dbReference type="RefSeq" id="WP_149727269.1">
    <property type="nucleotide sequence ID" value="NZ_VUJV01000001.1"/>
</dbReference>
<evidence type="ECO:0000313" key="7">
    <source>
        <dbReference type="Proteomes" id="UP000325003"/>
    </source>
</evidence>
<comment type="caution">
    <text evidence="6">The sequence shown here is derived from an EMBL/GenBank/DDBJ whole genome shotgun (WGS) entry which is preliminary data.</text>
</comment>
<dbReference type="Pfam" id="PF01614">
    <property type="entry name" value="IclR_C"/>
    <property type="match status" value="1"/>
</dbReference>
<dbReference type="PROSITE" id="PS51078">
    <property type="entry name" value="ICLR_ED"/>
    <property type="match status" value="1"/>
</dbReference>
<evidence type="ECO:0000313" key="6">
    <source>
        <dbReference type="EMBL" id="KAA1421808.1"/>
    </source>
</evidence>
<dbReference type="InterPro" id="IPR036390">
    <property type="entry name" value="WH_DNA-bd_sf"/>
</dbReference>
<evidence type="ECO:0000259" key="4">
    <source>
        <dbReference type="PROSITE" id="PS51077"/>
    </source>
</evidence>
<dbReference type="Pfam" id="PF09339">
    <property type="entry name" value="HTH_IclR"/>
    <property type="match status" value="1"/>
</dbReference>
<dbReference type="Gene3D" id="3.30.450.40">
    <property type="match status" value="1"/>
</dbReference>
<dbReference type="PROSITE" id="PS51077">
    <property type="entry name" value="HTH_ICLR"/>
    <property type="match status" value="1"/>
</dbReference>
<dbReference type="InterPro" id="IPR036388">
    <property type="entry name" value="WH-like_DNA-bd_sf"/>
</dbReference>
<keyword evidence="2" id="KW-0238">DNA-binding</keyword>
<evidence type="ECO:0000259" key="5">
    <source>
        <dbReference type="PROSITE" id="PS51078"/>
    </source>
</evidence>
<proteinExistence type="predicted"/>
<dbReference type="AlphaFoldDB" id="A0A5B1LNX9"/>
<dbReference type="InterPro" id="IPR005471">
    <property type="entry name" value="Tscrpt_reg_IclR_N"/>
</dbReference>
<dbReference type="Gene3D" id="1.10.10.10">
    <property type="entry name" value="Winged helix-like DNA-binding domain superfamily/Winged helix DNA-binding domain"/>
    <property type="match status" value="1"/>
</dbReference>
<dbReference type="InterPro" id="IPR050707">
    <property type="entry name" value="HTH_MetabolicPath_Reg"/>
</dbReference>
<dbReference type="SUPFAM" id="SSF55781">
    <property type="entry name" value="GAF domain-like"/>
    <property type="match status" value="1"/>
</dbReference>
<dbReference type="Proteomes" id="UP000325003">
    <property type="component" value="Unassembled WGS sequence"/>
</dbReference>
<keyword evidence="7" id="KW-1185">Reference proteome</keyword>
<dbReference type="PANTHER" id="PTHR30136:SF24">
    <property type="entry name" value="HTH-TYPE TRANSCRIPTIONAL REPRESSOR ALLR"/>
    <property type="match status" value="1"/>
</dbReference>
<name>A0A5B1LNX9_9ACTN</name>
<dbReference type="EMBL" id="VUJV01000001">
    <property type="protein sequence ID" value="KAA1421808.1"/>
    <property type="molecule type" value="Genomic_DNA"/>
</dbReference>
<evidence type="ECO:0000256" key="2">
    <source>
        <dbReference type="ARBA" id="ARBA00023125"/>
    </source>
</evidence>
<feature type="domain" description="HTH iclR-type" evidence="4">
    <location>
        <begin position="13"/>
        <end position="75"/>
    </location>
</feature>
<reference evidence="6 7" key="1">
    <citation type="submission" date="2019-09" db="EMBL/GenBank/DDBJ databases">
        <title>Nocardioides panacisoli sp. nov., isolated from the soil of a ginseng field.</title>
        <authorList>
            <person name="Cho C."/>
        </authorList>
    </citation>
    <scope>NUCLEOTIDE SEQUENCE [LARGE SCALE GENOMIC DNA]</scope>
    <source>
        <strain evidence="6 7">BN130099</strain>
    </source>
</reference>
<dbReference type="InterPro" id="IPR029016">
    <property type="entry name" value="GAF-like_dom_sf"/>
</dbReference>
<dbReference type="GO" id="GO:0003677">
    <property type="term" value="F:DNA binding"/>
    <property type="evidence" value="ECO:0007669"/>
    <property type="project" value="UniProtKB-KW"/>
</dbReference>
<organism evidence="6 7">
    <name type="scientific">Nocardioides humilatus</name>
    <dbReference type="NCBI Taxonomy" id="2607660"/>
    <lineage>
        <taxon>Bacteria</taxon>
        <taxon>Bacillati</taxon>
        <taxon>Actinomycetota</taxon>
        <taxon>Actinomycetes</taxon>
        <taxon>Propionibacteriales</taxon>
        <taxon>Nocardioidaceae</taxon>
        <taxon>Nocardioides</taxon>
    </lineage>
</organism>
<keyword evidence="3" id="KW-0804">Transcription</keyword>
<protein>
    <submittedName>
        <fullName evidence="6">IclR family transcriptional regulator</fullName>
    </submittedName>
</protein>
<dbReference type="PANTHER" id="PTHR30136">
    <property type="entry name" value="HELIX-TURN-HELIX TRANSCRIPTIONAL REGULATOR, ICLR FAMILY"/>
    <property type="match status" value="1"/>
</dbReference>
<dbReference type="GO" id="GO:0045892">
    <property type="term" value="P:negative regulation of DNA-templated transcription"/>
    <property type="evidence" value="ECO:0007669"/>
    <property type="project" value="TreeGrafter"/>
</dbReference>
<evidence type="ECO:0000256" key="1">
    <source>
        <dbReference type="ARBA" id="ARBA00023015"/>
    </source>
</evidence>
<sequence length="262" mass="28532">MAASPENGSRATTRTLLRGLTLLEMIGEARDGATVTELAAGAELDKGTVSRLLGTLRDAGWANQSPEDRRYRLAGKALALSHDYTNRVDLRALAMPLLSKLRDDWDETVHLGVIEGQEVVYVERLEPKATVRVMSIVGQRMPIASTAMGKAFLSVLPEEERTRRAREQELVRRTEHSITDHDEFLADLVRSAKRGYAIDREENDAEITCVGSAVTDVTGRPTATISVSGPSYRMKRRVAEVGKACAEAAASISRALGDATQA</sequence>
<dbReference type="SMART" id="SM00346">
    <property type="entry name" value="HTH_ICLR"/>
    <property type="match status" value="1"/>
</dbReference>
<keyword evidence="1" id="KW-0805">Transcription regulation</keyword>
<dbReference type="GO" id="GO:0003700">
    <property type="term" value="F:DNA-binding transcription factor activity"/>
    <property type="evidence" value="ECO:0007669"/>
    <property type="project" value="TreeGrafter"/>
</dbReference>
<accession>A0A5B1LNX9</accession>
<reference evidence="6 7" key="2">
    <citation type="submission" date="2019-09" db="EMBL/GenBank/DDBJ databases">
        <authorList>
            <person name="Jin C."/>
        </authorList>
    </citation>
    <scope>NUCLEOTIDE SEQUENCE [LARGE SCALE GENOMIC DNA]</scope>
    <source>
        <strain evidence="6 7">BN130099</strain>
    </source>
</reference>